<evidence type="ECO:0000256" key="3">
    <source>
        <dbReference type="ARBA" id="ARBA00018123"/>
    </source>
</evidence>
<organism evidence="14 15">
    <name type="scientific">Candidatus Gallitreponema excrementavium</name>
    <dbReference type="NCBI Taxonomy" id="2840840"/>
    <lineage>
        <taxon>Bacteria</taxon>
        <taxon>Pseudomonadati</taxon>
        <taxon>Spirochaetota</taxon>
        <taxon>Spirochaetia</taxon>
        <taxon>Spirochaetales</taxon>
        <taxon>Candidatus Gallitreponema</taxon>
    </lineage>
</organism>
<feature type="binding site" evidence="10">
    <location>
        <position position="229"/>
    </location>
    <ligand>
        <name>Mn(2+)</name>
        <dbReference type="ChEBI" id="CHEBI:29035"/>
        <label>1</label>
    </ligand>
</feature>
<dbReference type="GO" id="GO:0030145">
    <property type="term" value="F:manganese ion binding"/>
    <property type="evidence" value="ECO:0007669"/>
    <property type="project" value="TreeGrafter"/>
</dbReference>
<dbReference type="Pfam" id="PF00491">
    <property type="entry name" value="Arginase"/>
    <property type="match status" value="1"/>
</dbReference>
<dbReference type="Proteomes" id="UP000823638">
    <property type="component" value="Unassembled WGS sequence"/>
</dbReference>
<evidence type="ECO:0000256" key="11">
    <source>
        <dbReference type="PROSITE-ProRule" id="PRU00742"/>
    </source>
</evidence>
<dbReference type="PIRSF" id="PIRSF036979">
    <property type="entry name" value="Arginase"/>
    <property type="match status" value="1"/>
</dbReference>
<comment type="caution">
    <text evidence="14">The sequence shown here is derived from an EMBL/GenBank/DDBJ whole genome shotgun (WGS) entry which is preliminary data.</text>
</comment>
<evidence type="ECO:0000256" key="5">
    <source>
        <dbReference type="ARBA" id="ARBA00022723"/>
    </source>
</evidence>
<evidence type="ECO:0000256" key="1">
    <source>
        <dbReference type="ARBA" id="ARBA00005098"/>
    </source>
</evidence>
<name>A0A9D9HRN9_9SPIR</name>
<evidence type="ECO:0000313" key="15">
    <source>
        <dbReference type="Proteomes" id="UP000823638"/>
    </source>
</evidence>
<evidence type="ECO:0000256" key="7">
    <source>
        <dbReference type="ARBA" id="ARBA00023211"/>
    </source>
</evidence>
<dbReference type="PRINTS" id="PR00116">
    <property type="entry name" value="ARGINASE"/>
</dbReference>
<dbReference type="InterPro" id="IPR014033">
    <property type="entry name" value="Arginase"/>
</dbReference>
<reference evidence="14" key="1">
    <citation type="submission" date="2020-10" db="EMBL/GenBank/DDBJ databases">
        <authorList>
            <person name="Gilroy R."/>
        </authorList>
    </citation>
    <scope>NUCLEOTIDE SEQUENCE</scope>
    <source>
        <strain evidence="14">10532</strain>
    </source>
</reference>
<dbReference type="PANTHER" id="PTHR43782:SF3">
    <property type="entry name" value="ARGINASE"/>
    <property type="match status" value="1"/>
</dbReference>
<proteinExistence type="inferred from homology"/>
<dbReference type="InterPro" id="IPR006035">
    <property type="entry name" value="Ureohydrolase"/>
</dbReference>
<comment type="catalytic activity">
    <reaction evidence="8 13">
        <text>L-arginine + H2O = urea + L-ornithine</text>
        <dbReference type="Rhea" id="RHEA:20569"/>
        <dbReference type="ChEBI" id="CHEBI:15377"/>
        <dbReference type="ChEBI" id="CHEBI:16199"/>
        <dbReference type="ChEBI" id="CHEBI:32682"/>
        <dbReference type="ChEBI" id="CHEBI:46911"/>
        <dbReference type="EC" id="3.5.3.1"/>
    </reaction>
</comment>
<keyword evidence="7 10" id="KW-0464">Manganese</keyword>
<dbReference type="CDD" id="cd09989">
    <property type="entry name" value="Arginase"/>
    <property type="match status" value="1"/>
</dbReference>
<dbReference type="AlphaFoldDB" id="A0A9D9HRN9"/>
<dbReference type="PROSITE" id="PS01053">
    <property type="entry name" value="ARGINASE_1"/>
    <property type="match status" value="1"/>
</dbReference>
<comment type="similarity">
    <text evidence="11 12">Belongs to the arginase family.</text>
</comment>
<feature type="binding site" evidence="10">
    <location>
        <position position="231"/>
    </location>
    <ligand>
        <name>Mn(2+)</name>
        <dbReference type="ChEBI" id="CHEBI:29035"/>
        <label>1</label>
    </ligand>
</feature>
<dbReference type="GO" id="GO:0004053">
    <property type="term" value="F:arginase activity"/>
    <property type="evidence" value="ECO:0007669"/>
    <property type="project" value="UniProtKB-UniRule"/>
</dbReference>
<protein>
    <recommendedName>
        <fullName evidence="3 9">Arginase</fullName>
        <ecNumber evidence="2 9">3.5.3.1</ecNumber>
    </recommendedName>
</protein>
<reference evidence="14" key="2">
    <citation type="journal article" date="2021" name="PeerJ">
        <title>Extensive microbial diversity within the chicken gut microbiome revealed by metagenomics and culture.</title>
        <authorList>
            <person name="Gilroy R."/>
            <person name="Ravi A."/>
            <person name="Getino M."/>
            <person name="Pursley I."/>
            <person name="Horton D.L."/>
            <person name="Alikhan N.F."/>
            <person name="Baker D."/>
            <person name="Gharbi K."/>
            <person name="Hall N."/>
            <person name="Watson M."/>
            <person name="Adriaenssens E.M."/>
            <person name="Foster-Nyarko E."/>
            <person name="Jarju S."/>
            <person name="Secka A."/>
            <person name="Antonio M."/>
            <person name="Oren A."/>
            <person name="Chaudhuri R.R."/>
            <person name="La Ragione R."/>
            <person name="Hildebrand F."/>
            <person name="Pallen M.J."/>
        </authorList>
    </citation>
    <scope>NUCLEOTIDE SEQUENCE</scope>
    <source>
        <strain evidence="14">10532</strain>
    </source>
</reference>
<gene>
    <name evidence="14" type="primary">rocF</name>
    <name evidence="14" type="ORF">IAA81_09955</name>
</gene>
<evidence type="ECO:0000256" key="12">
    <source>
        <dbReference type="RuleBase" id="RU003684"/>
    </source>
</evidence>
<dbReference type="InterPro" id="IPR023696">
    <property type="entry name" value="Ureohydrolase_dom_sf"/>
</dbReference>
<comment type="cofactor">
    <cofactor evidence="10 13">
        <name>Mn(2+)</name>
        <dbReference type="ChEBI" id="CHEBI:29035"/>
    </cofactor>
    <text evidence="10 13">Binds 2 manganese ions per subunit.</text>
</comment>
<keyword evidence="5 10" id="KW-0479">Metal-binding</keyword>
<dbReference type="GO" id="GO:0005737">
    <property type="term" value="C:cytoplasm"/>
    <property type="evidence" value="ECO:0007669"/>
    <property type="project" value="TreeGrafter"/>
</dbReference>
<dbReference type="GO" id="GO:0006525">
    <property type="term" value="P:arginine metabolic process"/>
    <property type="evidence" value="ECO:0007669"/>
    <property type="project" value="UniProtKB-KW"/>
</dbReference>
<dbReference type="FunFam" id="3.40.800.10:FF:000012">
    <property type="entry name" value="Arginase"/>
    <property type="match status" value="1"/>
</dbReference>
<dbReference type="SUPFAM" id="SSF52768">
    <property type="entry name" value="Arginase/deacetylase"/>
    <property type="match status" value="1"/>
</dbReference>
<dbReference type="NCBIfam" id="TIGR01229">
    <property type="entry name" value="rocF_arginase"/>
    <property type="match status" value="1"/>
</dbReference>
<feature type="binding site" evidence="10">
    <location>
        <position position="125"/>
    </location>
    <ligand>
        <name>Mn(2+)</name>
        <dbReference type="ChEBI" id="CHEBI:29035"/>
        <label>1</label>
    </ligand>
</feature>
<evidence type="ECO:0000313" key="14">
    <source>
        <dbReference type="EMBL" id="MBO8458531.1"/>
    </source>
</evidence>
<sequence length="302" mass="32750">MKISIFEMPLDFGASRHGSDMGPSAIKLAGLKKELESLGHEIEEYCSPMDLSGVDCENQGNPKARYLLPIEKACNQLANAVEKSLDRGNFPLVLGGDHSIVLGSLAGFSAGCRKKGKVPGVLYIDAHGDFNTEETTLSGNIHGMCMAASCGFGNPRLTELYTRERKIDPEKVCYIGVRDLDPGEKLLMKKAGVTVFTMTDIDRTGFPKVVEKALSALKEKCDCVHMSFDIDVMDPSFAPGVGIQVPGGLSYREVLFLMEELNLSGIVSSAEVVEVNPVLDVRNQTAKMAVEIIARLLGFKVF</sequence>
<evidence type="ECO:0000256" key="9">
    <source>
        <dbReference type="NCBIfam" id="TIGR01229"/>
    </source>
</evidence>
<dbReference type="EMBL" id="JADIMM010000112">
    <property type="protein sequence ID" value="MBO8458531.1"/>
    <property type="molecule type" value="Genomic_DNA"/>
</dbReference>
<feature type="binding site" evidence="10">
    <location>
        <position position="127"/>
    </location>
    <ligand>
        <name>Mn(2+)</name>
        <dbReference type="ChEBI" id="CHEBI:29035"/>
        <label>1</label>
    </ligand>
</feature>
<dbReference type="PANTHER" id="PTHR43782">
    <property type="entry name" value="ARGINASE"/>
    <property type="match status" value="1"/>
</dbReference>
<feature type="binding site" evidence="10">
    <location>
        <position position="129"/>
    </location>
    <ligand>
        <name>Mn(2+)</name>
        <dbReference type="ChEBI" id="CHEBI:29035"/>
        <label>1</label>
    </ligand>
</feature>
<evidence type="ECO:0000256" key="2">
    <source>
        <dbReference type="ARBA" id="ARBA00012168"/>
    </source>
</evidence>
<dbReference type="Gene3D" id="3.40.800.10">
    <property type="entry name" value="Ureohydrolase domain"/>
    <property type="match status" value="1"/>
</dbReference>
<dbReference type="PROSITE" id="PS51409">
    <property type="entry name" value="ARGINASE_2"/>
    <property type="match status" value="1"/>
</dbReference>
<dbReference type="EC" id="3.5.3.1" evidence="2 9"/>
<evidence type="ECO:0000256" key="4">
    <source>
        <dbReference type="ARBA" id="ARBA00022503"/>
    </source>
</evidence>
<evidence type="ECO:0000256" key="6">
    <source>
        <dbReference type="ARBA" id="ARBA00022801"/>
    </source>
</evidence>
<evidence type="ECO:0000256" key="8">
    <source>
        <dbReference type="ARBA" id="ARBA00047391"/>
    </source>
</evidence>
<evidence type="ECO:0000256" key="13">
    <source>
        <dbReference type="RuleBase" id="RU361159"/>
    </source>
</evidence>
<keyword evidence="4 13" id="KW-0056">Arginine metabolism</keyword>
<comment type="pathway">
    <text evidence="1">Nitrogen metabolism; urea cycle; L-ornithine and urea from L-arginine: step 1/1.</text>
</comment>
<feature type="binding site" evidence="10">
    <location>
        <position position="98"/>
    </location>
    <ligand>
        <name>Mn(2+)</name>
        <dbReference type="ChEBI" id="CHEBI:29035"/>
        <label>1</label>
    </ligand>
</feature>
<dbReference type="InterPro" id="IPR020855">
    <property type="entry name" value="Ureohydrolase_Mn_BS"/>
</dbReference>
<evidence type="ECO:0000256" key="10">
    <source>
        <dbReference type="PIRSR" id="PIRSR036979-1"/>
    </source>
</evidence>
<accession>A0A9D9HRN9</accession>
<keyword evidence="6 12" id="KW-0378">Hydrolase</keyword>